<keyword evidence="13" id="KW-1185">Reference proteome</keyword>
<dbReference type="InterPro" id="IPR003439">
    <property type="entry name" value="ABC_transporter-like_ATP-bd"/>
</dbReference>
<dbReference type="GO" id="GO:0005886">
    <property type="term" value="C:plasma membrane"/>
    <property type="evidence" value="ECO:0007669"/>
    <property type="project" value="UniProtKB-SubCell"/>
</dbReference>
<dbReference type="InterPro" id="IPR003593">
    <property type="entry name" value="AAA+_ATPase"/>
</dbReference>
<dbReference type="RefSeq" id="WP_104699858.1">
    <property type="nucleotide sequence ID" value="NZ_FZPP01000016.1"/>
</dbReference>
<dbReference type="SMART" id="SM00382">
    <property type="entry name" value="AAA"/>
    <property type="match status" value="1"/>
</dbReference>
<accession>A0A3D8I4T5</accession>
<dbReference type="CDD" id="cd03257">
    <property type="entry name" value="ABC_NikE_OppD_transporters"/>
    <property type="match status" value="1"/>
</dbReference>
<keyword evidence="7 9" id="KW-1133">Transmembrane helix</keyword>
<evidence type="ECO:0000313" key="12">
    <source>
        <dbReference type="EMBL" id="RDU60158.1"/>
    </source>
</evidence>
<dbReference type="InterPro" id="IPR027417">
    <property type="entry name" value="P-loop_NTPase"/>
</dbReference>
<comment type="subcellular location">
    <subcellularLocation>
        <location evidence="1 9">Cell membrane</location>
        <topology evidence="1 9">Multi-pass membrane protein</topology>
    </subcellularLocation>
</comment>
<keyword evidence="3" id="KW-1003">Cell membrane</keyword>
<dbReference type="PROSITE" id="PS50893">
    <property type="entry name" value="ABC_TRANSPORTER_2"/>
    <property type="match status" value="1"/>
</dbReference>
<dbReference type="InterPro" id="IPR017871">
    <property type="entry name" value="ABC_transporter-like_CS"/>
</dbReference>
<dbReference type="OrthoDB" id="9783218at2"/>
<dbReference type="Pfam" id="PF12911">
    <property type="entry name" value="OppC_N"/>
    <property type="match status" value="1"/>
</dbReference>
<evidence type="ECO:0000256" key="9">
    <source>
        <dbReference type="RuleBase" id="RU363032"/>
    </source>
</evidence>
<dbReference type="Gene3D" id="1.10.3720.10">
    <property type="entry name" value="MetI-like"/>
    <property type="match status" value="1"/>
</dbReference>
<dbReference type="NCBIfam" id="NF007738">
    <property type="entry name" value="PRK10417.1"/>
    <property type="match status" value="1"/>
</dbReference>
<keyword evidence="4 9" id="KW-0812">Transmembrane</keyword>
<feature type="transmembrane region" description="Helical" evidence="9">
    <location>
        <begin position="70"/>
        <end position="95"/>
    </location>
</feature>
<name>A0A3D8I4T5_9HELI</name>
<evidence type="ECO:0000256" key="5">
    <source>
        <dbReference type="ARBA" id="ARBA00022741"/>
    </source>
</evidence>
<dbReference type="Pfam" id="PF00528">
    <property type="entry name" value="BPD_transp_1"/>
    <property type="match status" value="1"/>
</dbReference>
<keyword evidence="6" id="KW-0067">ATP-binding</keyword>
<dbReference type="GO" id="GO:0016887">
    <property type="term" value="F:ATP hydrolysis activity"/>
    <property type="evidence" value="ECO:0007669"/>
    <property type="project" value="InterPro"/>
</dbReference>
<evidence type="ECO:0000256" key="8">
    <source>
        <dbReference type="ARBA" id="ARBA00023136"/>
    </source>
</evidence>
<dbReference type="Pfam" id="PF00005">
    <property type="entry name" value="ABC_tran"/>
    <property type="match status" value="1"/>
</dbReference>
<dbReference type="InterPro" id="IPR014157">
    <property type="entry name" value="Nickel_NikC"/>
</dbReference>
<comment type="caution">
    <text evidence="12">The sequence shown here is derived from an EMBL/GenBank/DDBJ whole genome shotgun (WGS) entry which is preliminary data.</text>
</comment>
<proteinExistence type="inferred from homology"/>
<dbReference type="Gene3D" id="3.40.50.300">
    <property type="entry name" value="P-loop containing nucleotide triphosphate hydrolases"/>
    <property type="match status" value="1"/>
</dbReference>
<sequence length="545" mass="60431">MRQMSWWGKCALVGMACIAILALFAPLIAPFEPDMQDLDHILAPMSATHWCGSDYLGRDIFSRLLYGARLSLGCAVVILACIVALGIGIGGLCGFIGGRLDALCMRLCDIFMSVPTIALSLFLVGVLGAGLENVMIAIICTHWAWYARIVRSIVFSLKNKEYVLLSFTFGLSATQRFKRHLLKPILAQCAVLTSMDMGHIMLHIAGLSFLGLGVQPPTPEWGIMLSEAKEYIWDYPMLIIYPGLALFVSVALCNIIGESLRDSFDVRYSFNDMAINLKSPSMAYKTHSAQKLEMKHLRIHSPQKQQKHRVEIESLAIQRGECSALLGKSGSGKSLTALALQGFVPSNLKQSSIELTLDDMPFNPIKARGVVFACIMQSPRTCFNPLLSIAFHFKETLYALHLPYDKAFIKQCLQKAGLGEEVLDMYCFELSGGMLQRVMIALALLTQAPFIIADEPTSDLDKPIAREILQTLQTLREENQLGILLISHDLSLVAKYARRIFIMEEGKIIESALLSHGVVQVSSNQAQSATLKHLEQIYTHLYKEK</sequence>
<dbReference type="InterPro" id="IPR050366">
    <property type="entry name" value="BP-dependent_transpt_permease"/>
</dbReference>
<evidence type="ECO:0000256" key="7">
    <source>
        <dbReference type="ARBA" id="ARBA00022989"/>
    </source>
</evidence>
<evidence type="ECO:0000313" key="13">
    <source>
        <dbReference type="Proteomes" id="UP000256599"/>
    </source>
</evidence>
<keyword evidence="5" id="KW-0547">Nucleotide-binding</keyword>
<gene>
    <name evidence="12" type="primary">nikC</name>
    <name evidence="12" type="ORF">CQA63_04195</name>
</gene>
<feature type="domain" description="ABC transmembrane type-1" evidence="11">
    <location>
        <begin position="72"/>
        <end position="257"/>
    </location>
</feature>
<dbReference type="Proteomes" id="UP000256599">
    <property type="component" value="Unassembled WGS sequence"/>
</dbReference>
<evidence type="ECO:0000256" key="3">
    <source>
        <dbReference type="ARBA" id="ARBA00022475"/>
    </source>
</evidence>
<reference evidence="12 13" key="1">
    <citation type="submission" date="2018-04" db="EMBL/GenBank/DDBJ databases">
        <title>Novel Campyloabacter and Helicobacter Species and Strains.</title>
        <authorList>
            <person name="Mannion A.J."/>
            <person name="Shen Z."/>
            <person name="Fox J.G."/>
        </authorList>
    </citation>
    <scope>NUCLEOTIDE SEQUENCE [LARGE SCALE GENOMIC DNA]</scope>
    <source>
        <strain evidence="12 13">MIT 98-6070</strain>
    </source>
</reference>
<evidence type="ECO:0000256" key="4">
    <source>
        <dbReference type="ARBA" id="ARBA00022692"/>
    </source>
</evidence>
<evidence type="ECO:0000259" key="11">
    <source>
        <dbReference type="PROSITE" id="PS50928"/>
    </source>
</evidence>
<dbReference type="InterPro" id="IPR000515">
    <property type="entry name" value="MetI-like"/>
</dbReference>
<dbReference type="PROSITE" id="PS00211">
    <property type="entry name" value="ABC_TRANSPORTER_1"/>
    <property type="match status" value="1"/>
</dbReference>
<dbReference type="CDD" id="cd06261">
    <property type="entry name" value="TM_PBP2"/>
    <property type="match status" value="1"/>
</dbReference>
<dbReference type="PANTHER" id="PTHR43386">
    <property type="entry name" value="OLIGOPEPTIDE TRANSPORT SYSTEM PERMEASE PROTEIN APPC"/>
    <property type="match status" value="1"/>
</dbReference>
<dbReference type="NCBIfam" id="TIGR02790">
    <property type="entry name" value="nickel_nikC"/>
    <property type="match status" value="1"/>
</dbReference>
<dbReference type="EMBL" id="NXLR01000005">
    <property type="protein sequence ID" value="RDU60158.1"/>
    <property type="molecule type" value="Genomic_DNA"/>
</dbReference>
<organism evidence="12 13">
    <name type="scientific">Helicobacter marmotae</name>
    <dbReference type="NCBI Taxonomy" id="152490"/>
    <lineage>
        <taxon>Bacteria</taxon>
        <taxon>Pseudomonadati</taxon>
        <taxon>Campylobacterota</taxon>
        <taxon>Epsilonproteobacteria</taxon>
        <taxon>Campylobacterales</taxon>
        <taxon>Helicobacteraceae</taxon>
        <taxon>Helicobacter</taxon>
    </lineage>
</organism>
<dbReference type="SUPFAM" id="SSF161098">
    <property type="entry name" value="MetI-like"/>
    <property type="match status" value="1"/>
</dbReference>
<comment type="similarity">
    <text evidence="9">Belongs to the binding-protein-dependent transport system permease family.</text>
</comment>
<dbReference type="InterPro" id="IPR025966">
    <property type="entry name" value="OppC_N"/>
</dbReference>
<dbReference type="PROSITE" id="PS50928">
    <property type="entry name" value="ABC_TM1"/>
    <property type="match status" value="1"/>
</dbReference>
<keyword evidence="8 9" id="KW-0472">Membrane</keyword>
<keyword evidence="2 9" id="KW-0813">Transport</keyword>
<dbReference type="InterPro" id="IPR035906">
    <property type="entry name" value="MetI-like_sf"/>
</dbReference>
<evidence type="ECO:0000259" key="10">
    <source>
        <dbReference type="PROSITE" id="PS50893"/>
    </source>
</evidence>
<protein>
    <submittedName>
        <fullName evidence="12">Nickel ABC transporter permease subunit NikC</fullName>
    </submittedName>
</protein>
<evidence type="ECO:0000256" key="2">
    <source>
        <dbReference type="ARBA" id="ARBA00022448"/>
    </source>
</evidence>
<dbReference type="GO" id="GO:0015099">
    <property type="term" value="F:nickel cation transmembrane transporter activity"/>
    <property type="evidence" value="ECO:0007669"/>
    <property type="project" value="InterPro"/>
</dbReference>
<dbReference type="SUPFAM" id="SSF52540">
    <property type="entry name" value="P-loop containing nucleoside triphosphate hydrolases"/>
    <property type="match status" value="1"/>
</dbReference>
<dbReference type="GO" id="GO:0071916">
    <property type="term" value="F:dipeptide transmembrane transporter activity"/>
    <property type="evidence" value="ECO:0007669"/>
    <property type="project" value="TreeGrafter"/>
</dbReference>
<dbReference type="PANTHER" id="PTHR43386:SF1">
    <property type="entry name" value="D,D-DIPEPTIDE TRANSPORT SYSTEM PERMEASE PROTEIN DDPC-RELATED"/>
    <property type="match status" value="1"/>
</dbReference>
<feature type="domain" description="ABC transporter" evidence="10">
    <location>
        <begin position="292"/>
        <end position="530"/>
    </location>
</feature>
<feature type="transmembrane region" description="Helical" evidence="9">
    <location>
        <begin position="232"/>
        <end position="257"/>
    </location>
</feature>
<evidence type="ECO:0000256" key="1">
    <source>
        <dbReference type="ARBA" id="ARBA00004651"/>
    </source>
</evidence>
<evidence type="ECO:0000256" key="6">
    <source>
        <dbReference type="ARBA" id="ARBA00022840"/>
    </source>
</evidence>
<dbReference type="GO" id="GO:0005524">
    <property type="term" value="F:ATP binding"/>
    <property type="evidence" value="ECO:0007669"/>
    <property type="project" value="UniProtKB-KW"/>
</dbReference>
<feature type="transmembrane region" description="Helical" evidence="9">
    <location>
        <begin position="107"/>
        <end position="128"/>
    </location>
</feature>
<dbReference type="AlphaFoldDB" id="A0A3D8I4T5"/>